<dbReference type="GO" id="GO:0005737">
    <property type="term" value="C:cytoplasm"/>
    <property type="evidence" value="ECO:0007669"/>
    <property type="project" value="UniProtKB-ARBA"/>
</dbReference>
<dbReference type="AlphaFoldDB" id="A0A098EIB7"/>
<evidence type="ECO:0000256" key="8">
    <source>
        <dbReference type="RuleBase" id="RU003485"/>
    </source>
</evidence>
<keyword evidence="3 7" id="KW-0694">RNA-binding</keyword>
<reference evidence="12" key="2">
    <citation type="submission" date="2016-03" db="EMBL/GenBank/DDBJ databases">
        <authorList>
            <person name="Loux Valentin"/>
        </authorList>
    </citation>
    <scope>NUCLEOTIDE SEQUENCE [LARGE SCALE GENOMIC DNA]</scope>
    <source>
        <strain evidence="12">C1</strain>
    </source>
</reference>
<dbReference type="HAMAP" id="MF_00531">
    <property type="entry name" value="Ribosomal_uS19"/>
    <property type="match status" value="1"/>
</dbReference>
<proteinExistence type="inferred from homology"/>
<dbReference type="NCBIfam" id="TIGR01050">
    <property type="entry name" value="rpsS_bact"/>
    <property type="match status" value="1"/>
</dbReference>
<dbReference type="EMBL" id="CCXQ01000156">
    <property type="protein sequence ID" value="CEG21046.1"/>
    <property type="molecule type" value="Genomic_DNA"/>
</dbReference>
<dbReference type="PRINTS" id="PR00975">
    <property type="entry name" value="RIBOSOMALS19"/>
</dbReference>
<dbReference type="FunFam" id="3.30.860.10:FF:000001">
    <property type="entry name" value="30S ribosomal protein S19"/>
    <property type="match status" value="1"/>
</dbReference>
<evidence type="ECO:0000256" key="7">
    <source>
        <dbReference type="HAMAP-Rule" id="MF_00531"/>
    </source>
</evidence>
<accession>A0A098EIB7</accession>
<reference evidence="10" key="3">
    <citation type="submission" date="2016-03" db="EMBL/GenBank/DDBJ databases">
        <authorList>
            <person name="Loux V."/>
        </authorList>
    </citation>
    <scope>NUCLEOTIDE SEQUENCE</scope>
    <source>
        <strain evidence="10">C1</strain>
    </source>
</reference>
<dbReference type="PROSITE" id="PS00323">
    <property type="entry name" value="RIBOSOMAL_S19"/>
    <property type="match status" value="1"/>
</dbReference>
<evidence type="ECO:0000313" key="11">
    <source>
        <dbReference type="Proteomes" id="UP000055047"/>
    </source>
</evidence>
<dbReference type="Proteomes" id="UP000055047">
    <property type="component" value="Unassembled WGS sequence"/>
</dbReference>
<dbReference type="PANTHER" id="PTHR11880">
    <property type="entry name" value="RIBOSOMAL PROTEIN S19P FAMILY MEMBER"/>
    <property type="match status" value="1"/>
</dbReference>
<organism evidence="9 11">
    <name type="scientific">Anaplasma phagocytophilum</name>
    <name type="common">Ehrlichia phagocytophila</name>
    <dbReference type="NCBI Taxonomy" id="948"/>
    <lineage>
        <taxon>Bacteria</taxon>
        <taxon>Pseudomonadati</taxon>
        <taxon>Pseudomonadota</taxon>
        <taxon>Alphaproteobacteria</taxon>
        <taxon>Rickettsiales</taxon>
        <taxon>Anaplasmataceae</taxon>
        <taxon>Anaplasma</taxon>
        <taxon>phagocytophilum group</taxon>
    </lineage>
</organism>
<dbReference type="EMBL" id="FLLR01000014">
    <property type="protein sequence ID" value="SBO14142.1"/>
    <property type="molecule type" value="Genomic_DNA"/>
</dbReference>
<reference evidence="9 11" key="1">
    <citation type="submission" date="2014-09" db="EMBL/GenBank/DDBJ databases">
        <authorList>
            <person name="Loux Valentin"/>
            <person name="Dugat Thibaut"/>
        </authorList>
    </citation>
    <scope>NUCLEOTIDE SEQUENCE [LARGE SCALE GENOMIC DNA]</scope>
    <source>
        <strain evidence="9 11">BOV-10_179</strain>
    </source>
</reference>
<evidence type="ECO:0000256" key="3">
    <source>
        <dbReference type="ARBA" id="ARBA00022884"/>
    </source>
</evidence>
<keyword evidence="5 7" id="KW-0687">Ribonucleoprotein</keyword>
<dbReference type="InterPro" id="IPR005732">
    <property type="entry name" value="Ribosomal_uS19_bac-type"/>
</dbReference>
<comment type="function">
    <text evidence="7">Protein S19 forms a complex with S13 that binds strongly to the 16S ribosomal RNA.</text>
</comment>
<dbReference type="PIRSF" id="PIRSF002144">
    <property type="entry name" value="Ribosomal_S19"/>
    <property type="match status" value="1"/>
</dbReference>
<evidence type="ECO:0000256" key="6">
    <source>
        <dbReference type="ARBA" id="ARBA00035163"/>
    </source>
</evidence>
<dbReference type="GO" id="GO:0000028">
    <property type="term" value="P:ribosomal small subunit assembly"/>
    <property type="evidence" value="ECO:0007669"/>
    <property type="project" value="TreeGrafter"/>
</dbReference>
<dbReference type="InterPro" id="IPR002222">
    <property type="entry name" value="Ribosomal_uS19"/>
</dbReference>
<keyword evidence="2 7" id="KW-0699">rRNA-binding</keyword>
<evidence type="ECO:0000256" key="4">
    <source>
        <dbReference type="ARBA" id="ARBA00022980"/>
    </source>
</evidence>
<evidence type="ECO:0000313" key="10">
    <source>
        <dbReference type="EMBL" id="SBO14142.1"/>
    </source>
</evidence>
<evidence type="ECO:0000313" key="9">
    <source>
        <dbReference type="EMBL" id="CEG21046.1"/>
    </source>
</evidence>
<dbReference type="PANTHER" id="PTHR11880:SF8">
    <property type="entry name" value="SMALL RIBOSOMAL SUBUNIT PROTEIN US19M"/>
    <property type="match status" value="1"/>
</dbReference>
<dbReference type="SMR" id="A0A098EIB7"/>
<evidence type="ECO:0000256" key="2">
    <source>
        <dbReference type="ARBA" id="ARBA00022730"/>
    </source>
</evidence>
<gene>
    <name evidence="7 9" type="primary">rpsS</name>
    <name evidence="10" type="ORF">ANAPC1_00486</name>
    <name evidence="9" type="ORF">ANAPHAGO_00276</name>
</gene>
<dbReference type="OMA" id="KGPFVDP"/>
<sequence>MSRSVKKPPFCAPHVLRLANRVIASNRTSVVINIHSRSSVILNKFVGLTFGVYNGKTYVPVKVTDNIVGRKFGEFSPTRRFLGHAGDKKVSRKG</sequence>
<dbReference type="InterPro" id="IPR020934">
    <property type="entry name" value="Ribosomal_uS19_CS"/>
</dbReference>
<dbReference type="Pfam" id="PF00203">
    <property type="entry name" value="Ribosomal_S19"/>
    <property type="match status" value="1"/>
</dbReference>
<dbReference type="GO" id="GO:0019843">
    <property type="term" value="F:rRNA binding"/>
    <property type="evidence" value="ECO:0007669"/>
    <property type="project" value="UniProtKB-UniRule"/>
</dbReference>
<evidence type="ECO:0000313" key="12">
    <source>
        <dbReference type="Proteomes" id="UP000078419"/>
    </source>
</evidence>
<dbReference type="Proteomes" id="UP000078419">
    <property type="component" value="Unassembled WGS sequence"/>
</dbReference>
<evidence type="ECO:0000256" key="5">
    <source>
        <dbReference type="ARBA" id="ARBA00023274"/>
    </source>
</evidence>
<dbReference type="SUPFAM" id="SSF54570">
    <property type="entry name" value="Ribosomal protein S19"/>
    <property type="match status" value="1"/>
</dbReference>
<dbReference type="RefSeq" id="WP_011450419.1">
    <property type="nucleotide sequence ID" value="NZ_CCXQ01000156.1"/>
</dbReference>
<comment type="similarity">
    <text evidence="1 7 8">Belongs to the universal ribosomal protein uS19 family.</text>
</comment>
<name>A0A098EIB7_ANAPH</name>
<protein>
    <recommendedName>
        <fullName evidence="6 7">Small ribosomal subunit protein uS19</fullName>
    </recommendedName>
</protein>
<keyword evidence="4 7" id="KW-0689">Ribosomal protein</keyword>
<evidence type="ECO:0000256" key="1">
    <source>
        <dbReference type="ARBA" id="ARBA00007345"/>
    </source>
</evidence>
<dbReference type="Gene3D" id="3.30.860.10">
    <property type="entry name" value="30s Ribosomal Protein S19, Chain A"/>
    <property type="match status" value="1"/>
</dbReference>
<dbReference type="GO" id="GO:0006412">
    <property type="term" value="P:translation"/>
    <property type="evidence" value="ECO:0007669"/>
    <property type="project" value="UniProtKB-UniRule"/>
</dbReference>
<dbReference type="InterPro" id="IPR023575">
    <property type="entry name" value="Ribosomal_uS19_SF"/>
</dbReference>
<dbReference type="GO" id="GO:0003735">
    <property type="term" value="F:structural constituent of ribosome"/>
    <property type="evidence" value="ECO:0007669"/>
    <property type="project" value="InterPro"/>
</dbReference>
<dbReference type="GO" id="GO:0015935">
    <property type="term" value="C:small ribosomal subunit"/>
    <property type="evidence" value="ECO:0007669"/>
    <property type="project" value="InterPro"/>
</dbReference>
<dbReference type="GeneID" id="92747519"/>